<organism evidence="3 4">
    <name type="scientific">Prauserella alba</name>
    <dbReference type="NCBI Taxonomy" id="176898"/>
    <lineage>
        <taxon>Bacteria</taxon>
        <taxon>Bacillati</taxon>
        <taxon>Actinomycetota</taxon>
        <taxon>Actinomycetes</taxon>
        <taxon>Pseudonocardiales</taxon>
        <taxon>Pseudonocardiaceae</taxon>
        <taxon>Prauserella</taxon>
    </lineage>
</organism>
<dbReference type="EMBL" id="BAAALM010000016">
    <property type="protein sequence ID" value="GAA1218190.1"/>
    <property type="molecule type" value="Genomic_DNA"/>
</dbReference>
<dbReference type="Proteomes" id="UP001500467">
    <property type="component" value="Unassembled WGS sequence"/>
</dbReference>
<evidence type="ECO:0000256" key="2">
    <source>
        <dbReference type="SAM" id="Phobius"/>
    </source>
</evidence>
<name>A0ABP4G9K4_9PSEU</name>
<feature type="compositionally biased region" description="Polar residues" evidence="1">
    <location>
        <begin position="67"/>
        <end position="80"/>
    </location>
</feature>
<evidence type="ECO:0000313" key="4">
    <source>
        <dbReference type="Proteomes" id="UP001500467"/>
    </source>
</evidence>
<keyword evidence="2" id="KW-1133">Transmembrane helix</keyword>
<proteinExistence type="predicted"/>
<comment type="caution">
    <text evidence="3">The sequence shown here is derived from an EMBL/GenBank/DDBJ whole genome shotgun (WGS) entry which is preliminary data.</text>
</comment>
<evidence type="ECO:0000256" key="1">
    <source>
        <dbReference type="SAM" id="MobiDB-lite"/>
    </source>
</evidence>
<gene>
    <name evidence="3" type="ORF">GCM10009675_45900</name>
</gene>
<sequence length="91" mass="9695">MAEAPGGRTRGLVGYPALVSILETTLVFAVIPLAICGVFALVTLRTKFAGRPRYRPGQEWDHPATWWSANPVSAGTSGKPSTDRGGARGNW</sequence>
<keyword evidence="2" id="KW-0812">Transmembrane</keyword>
<reference evidence="4" key="1">
    <citation type="journal article" date="2019" name="Int. J. Syst. Evol. Microbiol.">
        <title>The Global Catalogue of Microorganisms (GCM) 10K type strain sequencing project: providing services to taxonomists for standard genome sequencing and annotation.</title>
        <authorList>
            <consortium name="The Broad Institute Genomics Platform"/>
            <consortium name="The Broad Institute Genome Sequencing Center for Infectious Disease"/>
            <person name="Wu L."/>
            <person name="Ma J."/>
        </authorList>
    </citation>
    <scope>NUCLEOTIDE SEQUENCE [LARGE SCALE GENOMIC DNA]</scope>
    <source>
        <strain evidence="4">JCM 13022</strain>
    </source>
</reference>
<feature type="compositionally biased region" description="Basic and acidic residues" evidence="1">
    <location>
        <begin position="81"/>
        <end position="91"/>
    </location>
</feature>
<evidence type="ECO:0000313" key="3">
    <source>
        <dbReference type="EMBL" id="GAA1218190.1"/>
    </source>
</evidence>
<protein>
    <submittedName>
        <fullName evidence="3">Uncharacterized protein</fullName>
    </submittedName>
</protein>
<keyword evidence="4" id="KW-1185">Reference proteome</keyword>
<accession>A0ABP4G9K4</accession>
<keyword evidence="2" id="KW-0472">Membrane</keyword>
<feature type="transmembrane region" description="Helical" evidence="2">
    <location>
        <begin position="20"/>
        <end position="44"/>
    </location>
</feature>
<feature type="region of interest" description="Disordered" evidence="1">
    <location>
        <begin position="65"/>
        <end position="91"/>
    </location>
</feature>